<feature type="region of interest" description="Disordered" evidence="1">
    <location>
        <begin position="424"/>
        <end position="557"/>
    </location>
</feature>
<name>A0A286U8D7_9AGAM</name>
<sequence length="697" mass="76772">MLSSPINGHLKTRSGYIPVELLSEIFRHCLPTEGVGHSTPNPLNAPLLLSSVCRSWRDIALSTHGLWTDIFLAHMPDKIENGMRLLELWISRSGALPMDIQLAFGSAHFNSENLNPDPDPDSESDLSTAIDAPMLLKDANYDDPSFQEKFKVLIKTICSLHKRWGVLQIISPTLPFIQPIINLLPHASNLQDFCISSRELRFSGDNFEVGFPLNSPLQKLRLIAPHAAPSKSSLTEHRLLSNLRTLELHFCSSLQTCLDWIDLCPDIENLLVRFFFTEDQDIVDSIDPQASRRIRRLPNLASIELTCFTRGSNQSDPAKLLDLLDLPNLDVLELDLNHHYDPFRDRNQDQDQNPGGVEQGSSSWTHISRLLERSGTDLWGLILHGIPITYSELLLCLQLSPRLEYLGCDSVSEAVLQALSPKLIMPSGVSGSTSTGSSTNIPNSTANMKNNNHSNNNNNTDNNNSITQEATIPNNDKQSNESNESSDRKSIITNTSRPANKKREELSASMGSELKDDSSNPNPNPSPTPVTNPTSCSCSCSTSTPTPPSDQEPETETETYTLLCPNLKFFELTSINHCPLQLLYEFTRSRCEDGVCDMSDFNAVLKEPEEKTPERFKTISALVFPMDEDDGEEGEGEGENGGENGGEGENEGESEGRERVGNGNEDGDGDGDGNEVGVGVGNEEGTPVVDRMEASED</sequence>
<feature type="compositionally biased region" description="Low complexity" evidence="1">
    <location>
        <begin position="531"/>
        <end position="544"/>
    </location>
</feature>
<evidence type="ECO:0000313" key="4">
    <source>
        <dbReference type="Proteomes" id="UP000217199"/>
    </source>
</evidence>
<dbReference type="InParanoid" id="A0A286U8D7"/>
<organism evidence="3 4">
    <name type="scientific">Pyrrhoderma noxium</name>
    <dbReference type="NCBI Taxonomy" id="2282107"/>
    <lineage>
        <taxon>Eukaryota</taxon>
        <taxon>Fungi</taxon>
        <taxon>Dikarya</taxon>
        <taxon>Basidiomycota</taxon>
        <taxon>Agaricomycotina</taxon>
        <taxon>Agaricomycetes</taxon>
        <taxon>Hymenochaetales</taxon>
        <taxon>Hymenochaetaceae</taxon>
        <taxon>Pyrrhoderma</taxon>
    </lineage>
</organism>
<dbReference type="OrthoDB" id="3221235at2759"/>
<accession>A0A286U8D7</accession>
<gene>
    <name evidence="3" type="ORF">PNOK_0868400</name>
</gene>
<reference evidence="3 4" key="1">
    <citation type="journal article" date="2017" name="Mol. Ecol.">
        <title>Comparative and population genomic landscape of Phellinus noxius: A hypervariable fungus causing root rot in trees.</title>
        <authorList>
            <person name="Chung C.L."/>
            <person name="Lee T.J."/>
            <person name="Akiba M."/>
            <person name="Lee H.H."/>
            <person name="Kuo T.H."/>
            <person name="Liu D."/>
            <person name="Ke H.M."/>
            <person name="Yokoi T."/>
            <person name="Roa M.B."/>
            <person name="Lu M.J."/>
            <person name="Chang Y.Y."/>
            <person name="Ann P.J."/>
            <person name="Tsai J.N."/>
            <person name="Chen C.Y."/>
            <person name="Tzean S.S."/>
            <person name="Ota Y."/>
            <person name="Hattori T."/>
            <person name="Sahashi N."/>
            <person name="Liou R.F."/>
            <person name="Kikuchi T."/>
            <person name="Tsai I.J."/>
        </authorList>
    </citation>
    <scope>NUCLEOTIDE SEQUENCE [LARGE SCALE GENOMIC DNA]</scope>
    <source>
        <strain evidence="3 4">FFPRI411160</strain>
    </source>
</reference>
<keyword evidence="4" id="KW-1185">Reference proteome</keyword>
<evidence type="ECO:0000313" key="3">
    <source>
        <dbReference type="EMBL" id="PAV15826.1"/>
    </source>
</evidence>
<evidence type="ECO:0000259" key="2">
    <source>
        <dbReference type="Pfam" id="PF12937"/>
    </source>
</evidence>
<dbReference type="Gene3D" id="1.20.1280.50">
    <property type="match status" value="1"/>
</dbReference>
<dbReference type="Pfam" id="PF12937">
    <property type="entry name" value="F-box-like"/>
    <property type="match status" value="1"/>
</dbReference>
<dbReference type="InterPro" id="IPR001810">
    <property type="entry name" value="F-box_dom"/>
</dbReference>
<feature type="region of interest" description="Disordered" evidence="1">
    <location>
        <begin position="625"/>
        <end position="697"/>
    </location>
</feature>
<dbReference type="STRING" id="2282107.A0A286U8D7"/>
<protein>
    <recommendedName>
        <fullName evidence="2">F-box domain-containing protein</fullName>
    </recommendedName>
</protein>
<dbReference type="EMBL" id="NBII01000009">
    <property type="protein sequence ID" value="PAV15826.1"/>
    <property type="molecule type" value="Genomic_DNA"/>
</dbReference>
<feature type="compositionally biased region" description="Polar residues" evidence="1">
    <location>
        <begin position="468"/>
        <end position="483"/>
    </location>
</feature>
<feature type="region of interest" description="Disordered" evidence="1">
    <location>
        <begin position="343"/>
        <end position="362"/>
    </location>
</feature>
<comment type="caution">
    <text evidence="3">The sequence shown here is derived from an EMBL/GenBank/DDBJ whole genome shotgun (WGS) entry which is preliminary data.</text>
</comment>
<dbReference type="Proteomes" id="UP000217199">
    <property type="component" value="Unassembled WGS sequence"/>
</dbReference>
<evidence type="ECO:0000256" key="1">
    <source>
        <dbReference type="SAM" id="MobiDB-lite"/>
    </source>
</evidence>
<dbReference type="AlphaFoldDB" id="A0A286U8D7"/>
<feature type="domain" description="F-box" evidence="2">
    <location>
        <begin position="17"/>
        <end position="72"/>
    </location>
</feature>
<proteinExistence type="predicted"/>
<feature type="compositionally biased region" description="Acidic residues" evidence="1">
    <location>
        <begin position="626"/>
        <end position="653"/>
    </location>
</feature>
<feature type="compositionally biased region" description="Low complexity" evidence="1">
    <location>
        <begin position="427"/>
        <end position="467"/>
    </location>
</feature>